<dbReference type="OrthoDB" id="2891447at2759"/>
<name>A0A0D2NQA5_HYPSF</name>
<evidence type="ECO:0000313" key="2">
    <source>
        <dbReference type="EMBL" id="KJA18961.1"/>
    </source>
</evidence>
<organism evidence="2 3">
    <name type="scientific">Hypholoma sublateritium (strain FD-334 SS-4)</name>
    <dbReference type="NCBI Taxonomy" id="945553"/>
    <lineage>
        <taxon>Eukaryota</taxon>
        <taxon>Fungi</taxon>
        <taxon>Dikarya</taxon>
        <taxon>Basidiomycota</taxon>
        <taxon>Agaricomycotina</taxon>
        <taxon>Agaricomycetes</taxon>
        <taxon>Agaricomycetidae</taxon>
        <taxon>Agaricales</taxon>
        <taxon>Agaricineae</taxon>
        <taxon>Strophariaceae</taxon>
        <taxon>Hypholoma</taxon>
    </lineage>
</organism>
<dbReference type="SUPFAM" id="SSF48403">
    <property type="entry name" value="Ankyrin repeat"/>
    <property type="match status" value="1"/>
</dbReference>
<gene>
    <name evidence="2" type="ORF">HYPSUDRAFT_78943</name>
</gene>
<dbReference type="Gene3D" id="1.25.40.20">
    <property type="entry name" value="Ankyrin repeat-containing domain"/>
    <property type="match status" value="1"/>
</dbReference>
<feature type="compositionally biased region" description="Basic residues" evidence="1">
    <location>
        <begin position="90"/>
        <end position="110"/>
    </location>
</feature>
<accession>A0A0D2NQA5</accession>
<sequence length="438" mass="46940">MPPSPPQRPAMDSPPAQTETALAALLTRISAPLAATAHAALARFVERQHALAAPPIRAYPADPDPILVLHRHRPLGRRIHRTAHSAQPRLRGHPERRAHHPAARRRRRQKPALITHLLAPGAAPNASGLGAALAPRPGALCVVVSSRTPLMPAASQGALPILKLLFDAPHRADDALVAPDGQTALRLAAAQRHAHVGACLPSRRRGGGMRRVRYANAANIARIQHAARALGAFAKFLVWDIPTFVLWTAPKHLVVLPFVHASKWAWANKHKFPHWAQHQLTRCARAGPALLKWAQHRVRASAAALRRSSKSTALHLRALCTTRLPHAAHTLLTHTLPPHTPSSSPSHLPPLIPTALPALPPLNTPHAPPTSSTPSPTHSPPRSSPAQCTPRARRPTSRGPSLGRLVAAIVRGVGSVAALAVKAVVVYPVQGWGMKLHQ</sequence>
<feature type="compositionally biased region" description="Pro residues" evidence="1">
    <location>
        <begin position="347"/>
        <end position="368"/>
    </location>
</feature>
<keyword evidence="3" id="KW-1185">Reference proteome</keyword>
<dbReference type="InterPro" id="IPR036770">
    <property type="entry name" value="Ankyrin_rpt-contain_sf"/>
</dbReference>
<feature type="region of interest" description="Disordered" evidence="1">
    <location>
        <begin position="333"/>
        <end position="400"/>
    </location>
</feature>
<reference evidence="3" key="1">
    <citation type="submission" date="2014-04" db="EMBL/GenBank/DDBJ databases">
        <title>Evolutionary Origins and Diversification of the Mycorrhizal Mutualists.</title>
        <authorList>
            <consortium name="DOE Joint Genome Institute"/>
            <consortium name="Mycorrhizal Genomics Consortium"/>
            <person name="Kohler A."/>
            <person name="Kuo A."/>
            <person name="Nagy L.G."/>
            <person name="Floudas D."/>
            <person name="Copeland A."/>
            <person name="Barry K.W."/>
            <person name="Cichocki N."/>
            <person name="Veneault-Fourrey C."/>
            <person name="LaButti K."/>
            <person name="Lindquist E.A."/>
            <person name="Lipzen A."/>
            <person name="Lundell T."/>
            <person name="Morin E."/>
            <person name="Murat C."/>
            <person name="Riley R."/>
            <person name="Ohm R."/>
            <person name="Sun H."/>
            <person name="Tunlid A."/>
            <person name="Henrissat B."/>
            <person name="Grigoriev I.V."/>
            <person name="Hibbett D.S."/>
            <person name="Martin F."/>
        </authorList>
    </citation>
    <scope>NUCLEOTIDE SEQUENCE [LARGE SCALE GENOMIC DNA]</scope>
    <source>
        <strain evidence="3">FD-334 SS-4</strain>
    </source>
</reference>
<dbReference type="EMBL" id="KN817582">
    <property type="protein sequence ID" value="KJA18961.1"/>
    <property type="molecule type" value="Genomic_DNA"/>
</dbReference>
<feature type="compositionally biased region" description="Low complexity" evidence="1">
    <location>
        <begin position="333"/>
        <end position="346"/>
    </location>
</feature>
<evidence type="ECO:0000256" key="1">
    <source>
        <dbReference type="SAM" id="MobiDB-lite"/>
    </source>
</evidence>
<evidence type="ECO:0000313" key="3">
    <source>
        <dbReference type="Proteomes" id="UP000054270"/>
    </source>
</evidence>
<protein>
    <submittedName>
        <fullName evidence="2">Uncharacterized protein</fullName>
    </submittedName>
</protein>
<dbReference type="STRING" id="945553.A0A0D2NQA5"/>
<proteinExistence type="predicted"/>
<dbReference type="Proteomes" id="UP000054270">
    <property type="component" value="Unassembled WGS sequence"/>
</dbReference>
<dbReference type="AlphaFoldDB" id="A0A0D2NQA5"/>
<feature type="region of interest" description="Disordered" evidence="1">
    <location>
        <begin position="84"/>
        <end position="110"/>
    </location>
</feature>